<name>A0A1I1S9D3_9BURK</name>
<dbReference type="PRINTS" id="PR00811">
    <property type="entry name" value="BCTERIALGSPD"/>
</dbReference>
<evidence type="ECO:0000256" key="6">
    <source>
        <dbReference type="ARBA" id="ARBA00022729"/>
    </source>
</evidence>
<feature type="region of interest" description="Disordered" evidence="11">
    <location>
        <begin position="794"/>
        <end position="816"/>
    </location>
</feature>
<evidence type="ECO:0000256" key="10">
    <source>
        <dbReference type="RuleBase" id="RU004004"/>
    </source>
</evidence>
<evidence type="ECO:0000256" key="3">
    <source>
        <dbReference type="ARBA" id="ARBA00022448"/>
    </source>
</evidence>
<accession>A0A1I1S9D3</accession>
<evidence type="ECO:0000256" key="1">
    <source>
        <dbReference type="ARBA" id="ARBA00004442"/>
    </source>
</evidence>
<feature type="region of interest" description="Disordered" evidence="11">
    <location>
        <begin position="459"/>
        <end position="481"/>
    </location>
</feature>
<dbReference type="STRING" id="32040.SAMN04489710_10236"/>
<evidence type="ECO:0000256" key="4">
    <source>
        <dbReference type="ARBA" id="ARBA00022452"/>
    </source>
</evidence>
<evidence type="ECO:0000256" key="11">
    <source>
        <dbReference type="SAM" id="MobiDB-lite"/>
    </source>
</evidence>
<protein>
    <submittedName>
        <fullName evidence="16">General secretion pathway protein D</fullName>
    </submittedName>
</protein>
<keyword evidence="5" id="KW-0812">Transmembrane</keyword>
<evidence type="ECO:0000256" key="8">
    <source>
        <dbReference type="ARBA" id="ARBA00023136"/>
    </source>
</evidence>
<feature type="domain" description="NolW-like" evidence="14">
    <location>
        <begin position="203"/>
        <end position="258"/>
    </location>
</feature>
<sequence>MISYRYALTSISLAVCQMAAAQAPSPEAVTGTNITTESAATGTRAAAAPEGGNAMDAKTGLDAGVGQGEEERTIQPRIMRGNDRVLADPKSVPPITGAPMSFSFEEAPVAEVVRTILGDIGKANYVLHPPLNGTVTLSTRTPIPPDQAMFLLESALQANGLGMLRDARGTYHVGRPDALRAIGGTLRQVRSGEPLPPGNGAIIVPLQYIGAAEMASILRPMVAPDAIVRVDNLRNLLVLSGTRTQAESWLDLVNTFDVDLLKGMSVGVFPLKYASIKEVEAALRVVSGGGAGPTPSSGAATGSASAAAAVANQASAAPVLLGEGNPLFGALRIMPIERINSLLVVTPRASYLDEARRWIEKLDQPSDNGAEPQLFIYHVQNGNAKHLAGVLAGIFGGQSGGNTANSGVAPGLGGAYSNSFGQGNFGSGSSGFGNSAFGNSTFNSSGFGSSGGFGNRSGLSGNSFGSMQTNRTGQAQGSTTPGVVGANIGGIRVMADELNNSVLIWGTKSEYSKIEATLKRLDLPPTQVLIEASIVEVTLDDTLQYGLQWAFNNSGPSGYSGTGQLLSNSNTSGVIGTIPIAAASGFTYSLANSLGRVRVVLNALATKRLLKVISSPSLMVLDNHTAMMSVGNQQPVQTASTTFADNSNSVTSTIQYRDTGVSLAVTPSVNAGNLVTMQIDQSVTDAVADSSGSVSLQPVFQQRQITSKVAVRSGEAIVLGGLIRDTSNASKSGVPLLQELPLVGSLFSNNGKTGNRTELLVVITPKVVRTDIDIREVSDELRDRLKGLQVIELRETGRGGSPSQSAPVTVQPLQPQ</sequence>
<dbReference type="InterPro" id="IPR038591">
    <property type="entry name" value="NolW-like_sf"/>
</dbReference>
<organism evidence="16 17">
    <name type="scientific">Paracidovorax konjaci</name>
    <dbReference type="NCBI Taxonomy" id="32040"/>
    <lineage>
        <taxon>Bacteria</taxon>
        <taxon>Pseudomonadati</taxon>
        <taxon>Pseudomonadota</taxon>
        <taxon>Betaproteobacteria</taxon>
        <taxon>Burkholderiales</taxon>
        <taxon>Comamonadaceae</taxon>
        <taxon>Paracidovorax</taxon>
    </lineage>
</organism>
<feature type="signal peptide" evidence="12">
    <location>
        <begin position="1"/>
        <end position="21"/>
    </location>
</feature>
<evidence type="ECO:0000259" key="14">
    <source>
        <dbReference type="Pfam" id="PF03958"/>
    </source>
</evidence>
<proteinExistence type="inferred from homology"/>
<dbReference type="PANTHER" id="PTHR30332">
    <property type="entry name" value="PROBABLE GENERAL SECRETION PATHWAY PROTEIN D"/>
    <property type="match status" value="1"/>
</dbReference>
<dbReference type="Gene3D" id="3.55.50.30">
    <property type="match status" value="1"/>
</dbReference>
<evidence type="ECO:0000313" key="17">
    <source>
        <dbReference type="Proteomes" id="UP000199517"/>
    </source>
</evidence>
<feature type="compositionally biased region" description="Polar residues" evidence="11">
    <location>
        <begin position="467"/>
        <end position="481"/>
    </location>
</feature>
<comment type="similarity">
    <text evidence="2">Belongs to the bacterial secretin family. GSP D subfamily.</text>
</comment>
<dbReference type="GO" id="GO:0015628">
    <property type="term" value="P:protein secretion by the type II secretion system"/>
    <property type="evidence" value="ECO:0007669"/>
    <property type="project" value="InterPro"/>
</dbReference>
<keyword evidence="4" id="KW-1134">Transmembrane beta strand</keyword>
<evidence type="ECO:0000256" key="7">
    <source>
        <dbReference type="ARBA" id="ARBA00022927"/>
    </source>
</evidence>
<feature type="domain" description="NolW-like" evidence="14">
    <location>
        <begin position="267"/>
        <end position="367"/>
    </location>
</feature>
<gene>
    <name evidence="16" type="ORF">SAMN04489710_10236</name>
</gene>
<dbReference type="InterPro" id="IPR013356">
    <property type="entry name" value="T2SS_GspD"/>
</dbReference>
<feature type="domain" description="NolW-like" evidence="14">
    <location>
        <begin position="376"/>
        <end position="527"/>
    </location>
</feature>
<dbReference type="GO" id="GO:0009279">
    <property type="term" value="C:cell outer membrane"/>
    <property type="evidence" value="ECO:0007669"/>
    <property type="project" value="UniProtKB-SubCell"/>
</dbReference>
<dbReference type="NCBIfam" id="TIGR02517">
    <property type="entry name" value="type_II_gspD"/>
    <property type="match status" value="1"/>
</dbReference>
<evidence type="ECO:0000256" key="5">
    <source>
        <dbReference type="ARBA" id="ARBA00022692"/>
    </source>
</evidence>
<feature type="chain" id="PRO_5011675628" evidence="12">
    <location>
        <begin position="22"/>
        <end position="816"/>
    </location>
</feature>
<reference evidence="17" key="1">
    <citation type="submission" date="2016-10" db="EMBL/GenBank/DDBJ databases">
        <authorList>
            <person name="Varghese N."/>
            <person name="Submissions S."/>
        </authorList>
    </citation>
    <scope>NUCLEOTIDE SEQUENCE [LARGE SCALE GENOMIC DNA]</scope>
    <source>
        <strain evidence="17">DSM 7481</strain>
    </source>
</reference>
<dbReference type="Pfam" id="PF03958">
    <property type="entry name" value="Secretin_N"/>
    <property type="match status" value="3"/>
</dbReference>
<dbReference type="InterPro" id="IPR001775">
    <property type="entry name" value="GspD/PilQ"/>
</dbReference>
<feature type="domain" description="Type II/III secretion system secretin-like" evidence="13">
    <location>
        <begin position="603"/>
        <end position="769"/>
    </location>
</feature>
<dbReference type="Gene3D" id="3.30.1370.120">
    <property type="match status" value="3"/>
</dbReference>
<dbReference type="InterPro" id="IPR049371">
    <property type="entry name" value="GspD-like_N0"/>
</dbReference>
<feature type="domain" description="GspD-like N0" evidence="15">
    <location>
        <begin position="103"/>
        <end position="172"/>
    </location>
</feature>
<evidence type="ECO:0000256" key="2">
    <source>
        <dbReference type="ARBA" id="ARBA00006980"/>
    </source>
</evidence>
<evidence type="ECO:0000313" key="16">
    <source>
        <dbReference type="EMBL" id="SFD43105.1"/>
    </source>
</evidence>
<dbReference type="GO" id="GO:0015627">
    <property type="term" value="C:type II protein secretion system complex"/>
    <property type="evidence" value="ECO:0007669"/>
    <property type="project" value="InterPro"/>
</dbReference>
<evidence type="ECO:0000256" key="9">
    <source>
        <dbReference type="ARBA" id="ARBA00023237"/>
    </source>
</evidence>
<dbReference type="PANTHER" id="PTHR30332:SF25">
    <property type="entry name" value="SECRETIN XPSD"/>
    <property type="match status" value="1"/>
</dbReference>
<dbReference type="Proteomes" id="UP000199517">
    <property type="component" value="Unassembled WGS sequence"/>
</dbReference>
<evidence type="ECO:0000256" key="12">
    <source>
        <dbReference type="SAM" id="SignalP"/>
    </source>
</evidence>
<keyword evidence="8" id="KW-0472">Membrane</keyword>
<dbReference type="Pfam" id="PF00263">
    <property type="entry name" value="Secretin"/>
    <property type="match status" value="1"/>
</dbReference>
<dbReference type="InterPro" id="IPR004846">
    <property type="entry name" value="T2SS/T3SS_dom"/>
</dbReference>
<evidence type="ECO:0000259" key="15">
    <source>
        <dbReference type="Pfam" id="PF21305"/>
    </source>
</evidence>
<dbReference type="InterPro" id="IPR050810">
    <property type="entry name" value="Bact_Secretion_Sys_Channel"/>
</dbReference>
<keyword evidence="17" id="KW-1185">Reference proteome</keyword>
<keyword evidence="9" id="KW-0998">Cell outer membrane</keyword>
<dbReference type="OrthoDB" id="9775455at2"/>
<feature type="compositionally biased region" description="Polar residues" evidence="11">
    <location>
        <begin position="801"/>
        <end position="816"/>
    </location>
</feature>
<comment type="subcellular location">
    <subcellularLocation>
        <location evidence="1 10">Cell outer membrane</location>
    </subcellularLocation>
</comment>
<evidence type="ECO:0000259" key="13">
    <source>
        <dbReference type="Pfam" id="PF00263"/>
    </source>
</evidence>
<dbReference type="EMBL" id="FOMQ01000002">
    <property type="protein sequence ID" value="SFD43105.1"/>
    <property type="molecule type" value="Genomic_DNA"/>
</dbReference>
<dbReference type="InterPro" id="IPR005644">
    <property type="entry name" value="NolW-like"/>
</dbReference>
<dbReference type="AlphaFoldDB" id="A0A1I1S9D3"/>
<dbReference type="Pfam" id="PF21305">
    <property type="entry name" value="type_II_gspD_N0"/>
    <property type="match status" value="1"/>
</dbReference>
<keyword evidence="7" id="KW-0653">Protein transport</keyword>
<keyword evidence="6 12" id="KW-0732">Signal</keyword>
<keyword evidence="3 10" id="KW-0813">Transport</keyword>